<evidence type="ECO:0000313" key="1">
    <source>
        <dbReference type="EMBL" id="PZW36312.1"/>
    </source>
</evidence>
<dbReference type="AlphaFoldDB" id="A0A326UCG7"/>
<keyword evidence="2" id="KW-1185">Reference proteome</keyword>
<reference evidence="1 2" key="1">
    <citation type="submission" date="2018-06" db="EMBL/GenBank/DDBJ databases">
        <title>Genomic Encyclopedia of Archaeal and Bacterial Type Strains, Phase II (KMG-II): from individual species to whole genera.</title>
        <authorList>
            <person name="Goeker M."/>
        </authorList>
    </citation>
    <scope>NUCLEOTIDE SEQUENCE [LARGE SCALE GENOMIC DNA]</scope>
    <source>
        <strain evidence="1 2">ATCC BAA-1881</strain>
    </source>
</reference>
<sequence>MLDEPFKDWSVSSNTVSIRCFTTASRIDTPPYLFKGARYMPIGLNLKELEKISEKMKL</sequence>
<dbReference type="Proteomes" id="UP000248806">
    <property type="component" value="Unassembled WGS sequence"/>
</dbReference>
<comment type="caution">
    <text evidence="1">The sequence shown here is derived from an EMBL/GenBank/DDBJ whole genome shotgun (WGS) entry which is preliminary data.</text>
</comment>
<protein>
    <submittedName>
        <fullName evidence="1">Uncharacterized protein</fullName>
    </submittedName>
</protein>
<organism evidence="1 2">
    <name type="scientific">Thermosporothrix hazakensis</name>
    <dbReference type="NCBI Taxonomy" id="644383"/>
    <lineage>
        <taxon>Bacteria</taxon>
        <taxon>Bacillati</taxon>
        <taxon>Chloroflexota</taxon>
        <taxon>Ktedonobacteria</taxon>
        <taxon>Ktedonobacterales</taxon>
        <taxon>Thermosporotrichaceae</taxon>
        <taxon>Thermosporothrix</taxon>
    </lineage>
</organism>
<gene>
    <name evidence="1" type="ORF">EI42_00486</name>
</gene>
<proteinExistence type="predicted"/>
<accession>A0A326UCG7</accession>
<name>A0A326UCG7_THEHA</name>
<evidence type="ECO:0000313" key="2">
    <source>
        <dbReference type="Proteomes" id="UP000248806"/>
    </source>
</evidence>
<dbReference type="EMBL" id="QKUF01000001">
    <property type="protein sequence ID" value="PZW36312.1"/>
    <property type="molecule type" value="Genomic_DNA"/>
</dbReference>